<gene>
    <name evidence="2" type="ORF">GO499_13905</name>
</gene>
<dbReference type="Pfam" id="PF12802">
    <property type="entry name" value="MarR_2"/>
    <property type="match status" value="1"/>
</dbReference>
<sequence length="157" mass="17189">MNERFRAYPADASGAALTLLNEINGIAQLSRSLLESRLPMGLTPPQFDVINILASAAGNLSPINLATQLKVPKTSMTNTLTGLEKKRLISMTPNPQDGRSKHVSITEEGRDTHLQALAALSPDLTAFVQEISIHRLRSVLPDLQQIRVKLGEDRTRL</sequence>
<dbReference type="SUPFAM" id="SSF46785">
    <property type="entry name" value="Winged helix' DNA-binding domain"/>
    <property type="match status" value="1"/>
</dbReference>
<dbReference type="EMBL" id="CP046620">
    <property type="protein sequence ID" value="QHQ36184.1"/>
    <property type="molecule type" value="Genomic_DNA"/>
</dbReference>
<dbReference type="GO" id="GO:0003700">
    <property type="term" value="F:DNA-binding transcription factor activity"/>
    <property type="evidence" value="ECO:0007669"/>
    <property type="project" value="InterPro"/>
</dbReference>
<dbReference type="RefSeq" id="WP_161862733.1">
    <property type="nucleotide sequence ID" value="NZ_CP046620.1"/>
</dbReference>
<dbReference type="Gene3D" id="1.10.10.10">
    <property type="entry name" value="Winged helix-like DNA-binding domain superfamily/Winged helix DNA-binding domain"/>
    <property type="match status" value="1"/>
</dbReference>
<keyword evidence="3" id="KW-1185">Reference proteome</keyword>
<dbReference type="PROSITE" id="PS50995">
    <property type="entry name" value="HTH_MARR_2"/>
    <property type="match status" value="1"/>
</dbReference>
<dbReference type="InterPro" id="IPR039422">
    <property type="entry name" value="MarR/SlyA-like"/>
</dbReference>
<accession>A0A6P1SZT0</accession>
<dbReference type="SMART" id="SM00347">
    <property type="entry name" value="HTH_MARR"/>
    <property type="match status" value="1"/>
</dbReference>
<evidence type="ECO:0000313" key="2">
    <source>
        <dbReference type="EMBL" id="QHQ36184.1"/>
    </source>
</evidence>
<evidence type="ECO:0000313" key="3">
    <source>
        <dbReference type="Proteomes" id="UP000464495"/>
    </source>
</evidence>
<dbReference type="PANTHER" id="PTHR33164:SF13">
    <property type="entry name" value="4-HYDROXYPHENYLACETATE CATABOLISM PROTEIN"/>
    <property type="match status" value="1"/>
</dbReference>
<reference evidence="2 3" key="1">
    <citation type="submission" date="2019-12" db="EMBL/GenBank/DDBJ databases">
        <title>Complete genome sequence of Algicella marina strain 9Alg 56(T) isolated from the red alga Tichocarpus crinitus.</title>
        <authorList>
            <person name="Kim S.-G."/>
            <person name="Nedashkovskaya O.I."/>
        </authorList>
    </citation>
    <scope>NUCLEOTIDE SEQUENCE [LARGE SCALE GENOMIC DNA]</scope>
    <source>
        <strain evidence="2 3">9Alg 56</strain>
    </source>
</reference>
<dbReference type="InterPro" id="IPR036388">
    <property type="entry name" value="WH-like_DNA-bd_sf"/>
</dbReference>
<dbReference type="InterPro" id="IPR036390">
    <property type="entry name" value="WH_DNA-bd_sf"/>
</dbReference>
<organism evidence="2 3">
    <name type="scientific">Algicella marina</name>
    <dbReference type="NCBI Taxonomy" id="2683284"/>
    <lineage>
        <taxon>Bacteria</taxon>
        <taxon>Pseudomonadati</taxon>
        <taxon>Pseudomonadota</taxon>
        <taxon>Alphaproteobacteria</taxon>
        <taxon>Rhodobacterales</taxon>
        <taxon>Paracoccaceae</taxon>
        <taxon>Algicella</taxon>
    </lineage>
</organism>
<evidence type="ECO:0000259" key="1">
    <source>
        <dbReference type="PROSITE" id="PS50995"/>
    </source>
</evidence>
<protein>
    <submittedName>
        <fullName evidence="2">MarR family transcriptional regulator</fullName>
    </submittedName>
</protein>
<dbReference type="InterPro" id="IPR000835">
    <property type="entry name" value="HTH_MarR-typ"/>
</dbReference>
<dbReference type="PRINTS" id="PR00598">
    <property type="entry name" value="HTHMARR"/>
</dbReference>
<name>A0A6P1SZT0_9RHOB</name>
<feature type="domain" description="HTH marR-type" evidence="1">
    <location>
        <begin position="16"/>
        <end position="145"/>
    </location>
</feature>
<dbReference type="PANTHER" id="PTHR33164">
    <property type="entry name" value="TRANSCRIPTIONAL REGULATOR, MARR FAMILY"/>
    <property type="match status" value="1"/>
</dbReference>
<dbReference type="GO" id="GO:0006950">
    <property type="term" value="P:response to stress"/>
    <property type="evidence" value="ECO:0007669"/>
    <property type="project" value="TreeGrafter"/>
</dbReference>
<dbReference type="Proteomes" id="UP000464495">
    <property type="component" value="Chromosome"/>
</dbReference>
<dbReference type="KEGG" id="amaq:GO499_13905"/>
<proteinExistence type="predicted"/>
<dbReference type="AlphaFoldDB" id="A0A6P1SZT0"/>